<proteinExistence type="predicted"/>
<accession>A0A6N2V5D6</accession>
<name>A0A6N2V5D6_9FIRM</name>
<sequence>MIKLIVGNKGSGKTKKLVDGVNAAVAKDHGAVVCVEKGLQLTYDLSHKARLVDIETYDISGFDAFYGFLAGILAGNYDITDMYVDATLKIGGKDLEGLAKMIDKLNKLTKDSEVELVFTVSCDPSELPESLKGYIA</sequence>
<gene>
    <name evidence="1" type="ORF">AULFYP135_02294</name>
</gene>
<dbReference type="AlphaFoldDB" id="A0A6N2V5D6"/>
<evidence type="ECO:0000313" key="1">
    <source>
        <dbReference type="EMBL" id="VYT25368.1"/>
    </source>
</evidence>
<evidence type="ECO:0008006" key="2">
    <source>
        <dbReference type="Google" id="ProtNLM"/>
    </source>
</evidence>
<dbReference type="EMBL" id="CACRSL010000005">
    <property type="protein sequence ID" value="VYT25368.1"/>
    <property type="molecule type" value="Genomic_DNA"/>
</dbReference>
<reference evidence="1" key="1">
    <citation type="submission" date="2019-11" db="EMBL/GenBank/DDBJ databases">
        <authorList>
            <person name="Feng L."/>
        </authorList>
    </citation>
    <scope>NUCLEOTIDE SEQUENCE</scope>
    <source>
        <strain evidence="1">AundefinedLFYP135</strain>
    </source>
</reference>
<organism evidence="1">
    <name type="scientific">uncultured Anaerotruncus sp</name>
    <dbReference type="NCBI Taxonomy" id="905011"/>
    <lineage>
        <taxon>Bacteria</taxon>
        <taxon>Bacillati</taxon>
        <taxon>Bacillota</taxon>
        <taxon>Clostridia</taxon>
        <taxon>Eubacteriales</taxon>
        <taxon>Oscillospiraceae</taxon>
        <taxon>Anaerotruncus</taxon>
        <taxon>environmental samples</taxon>
    </lineage>
</organism>
<protein>
    <recommendedName>
        <fullName evidence="2">Twitching motility protein PilT</fullName>
    </recommendedName>
</protein>